<evidence type="ECO:0000256" key="1">
    <source>
        <dbReference type="ARBA" id="ARBA00004413"/>
    </source>
</evidence>
<accession>A0A221MDK2</accession>
<keyword evidence="4" id="KW-0813">Transport</keyword>
<evidence type="ECO:0000313" key="12">
    <source>
        <dbReference type="EMBL" id="ASN05725.1"/>
    </source>
</evidence>
<dbReference type="RefSeq" id="WP_089532574.1">
    <property type="nucleotide sequence ID" value="NZ_CP022437.1"/>
</dbReference>
<evidence type="ECO:0000256" key="11">
    <source>
        <dbReference type="SAM" id="Coils"/>
    </source>
</evidence>
<evidence type="ECO:0000256" key="4">
    <source>
        <dbReference type="ARBA" id="ARBA00022448"/>
    </source>
</evidence>
<evidence type="ECO:0000256" key="6">
    <source>
        <dbReference type="ARBA" id="ARBA00022500"/>
    </source>
</evidence>
<name>A0A221MDK2_9BACI</name>
<feature type="coiled-coil region" evidence="11">
    <location>
        <begin position="66"/>
        <end position="100"/>
    </location>
</feature>
<proteinExistence type="inferred from homology"/>
<dbReference type="NCBIfam" id="TIGR02473">
    <property type="entry name" value="flagell_FliJ"/>
    <property type="match status" value="1"/>
</dbReference>
<protein>
    <recommendedName>
        <fullName evidence="3">Flagellar FliJ protein</fullName>
    </recommendedName>
</protein>
<comment type="subcellular location">
    <subcellularLocation>
        <location evidence="1">Cell membrane</location>
        <topology evidence="1">Peripheral membrane protein</topology>
        <orientation evidence="1">Cytoplasmic side</orientation>
    </subcellularLocation>
</comment>
<evidence type="ECO:0000256" key="5">
    <source>
        <dbReference type="ARBA" id="ARBA00022475"/>
    </source>
</evidence>
<dbReference type="KEGG" id="vne:CFK40_12250"/>
<dbReference type="Gene3D" id="1.10.287.1700">
    <property type="match status" value="1"/>
</dbReference>
<evidence type="ECO:0000256" key="9">
    <source>
        <dbReference type="ARBA" id="ARBA00023136"/>
    </source>
</evidence>
<keyword evidence="7" id="KW-1005">Bacterial flagellum biogenesis</keyword>
<keyword evidence="12" id="KW-0966">Cell projection</keyword>
<dbReference type="GO" id="GO:0006935">
    <property type="term" value="P:chemotaxis"/>
    <property type="evidence" value="ECO:0007669"/>
    <property type="project" value="UniProtKB-KW"/>
</dbReference>
<evidence type="ECO:0000313" key="13">
    <source>
        <dbReference type="Proteomes" id="UP000204391"/>
    </source>
</evidence>
<dbReference type="InterPro" id="IPR012823">
    <property type="entry name" value="Flagell_FliJ"/>
</dbReference>
<dbReference type="OrthoDB" id="2968361at2"/>
<dbReference type="InterPro" id="IPR053716">
    <property type="entry name" value="Flag_assembly_chemotaxis_eff"/>
</dbReference>
<keyword evidence="9" id="KW-0472">Membrane</keyword>
<evidence type="ECO:0000256" key="3">
    <source>
        <dbReference type="ARBA" id="ARBA00020392"/>
    </source>
</evidence>
<dbReference type="EMBL" id="CP022437">
    <property type="protein sequence ID" value="ASN05725.1"/>
    <property type="molecule type" value="Genomic_DNA"/>
</dbReference>
<keyword evidence="5" id="KW-1003">Cell membrane</keyword>
<dbReference type="Pfam" id="PF02050">
    <property type="entry name" value="FliJ"/>
    <property type="match status" value="1"/>
</dbReference>
<evidence type="ECO:0000256" key="7">
    <source>
        <dbReference type="ARBA" id="ARBA00022795"/>
    </source>
</evidence>
<keyword evidence="8" id="KW-0653">Protein transport</keyword>
<dbReference type="GO" id="GO:0015031">
    <property type="term" value="P:protein transport"/>
    <property type="evidence" value="ECO:0007669"/>
    <property type="project" value="UniProtKB-KW"/>
</dbReference>
<dbReference type="GO" id="GO:0005886">
    <property type="term" value="C:plasma membrane"/>
    <property type="evidence" value="ECO:0007669"/>
    <property type="project" value="UniProtKB-SubCell"/>
</dbReference>
<keyword evidence="12" id="KW-0969">Cilium</keyword>
<comment type="similarity">
    <text evidence="2">Belongs to the FliJ family.</text>
</comment>
<sequence length="148" mass="17823">MAETVALSKILNVREREKHDAQKDYHQSMEYFEGVATRLYTLLKKKENAEEVQEAYLETTISIDKIREQITYIENLNKQIVQLQRDVRTARTEMEAKQVKLTDAHVEVKKFEKIITYRKKEQQERIQKQEKIFMDELSVQQYLNQKNR</sequence>
<reference evidence="12 13" key="1">
    <citation type="journal article" date="2003" name="Int. J. Syst. Evol. Microbiol.">
        <title>Virgibacillus carmonensis sp. nov., Virgibacillus necropolis sp. nov. and Virgibacillus picturae sp. nov., three novel species isolated from deteriorated mural paintings, transfer of the species of the genus salibacillus to Virgibacillus, as Virgibacillus marismortui comb. nov. and Virgibacillus salexigens comb. nov., and emended description of the genus Virgibacillus.</title>
        <authorList>
            <person name="Heyrman J."/>
            <person name="Logan N.A."/>
            <person name="Busse H.J."/>
            <person name="Balcaen A."/>
            <person name="Lebbe L."/>
            <person name="Rodriguez-Diaz M."/>
            <person name="Swings J."/>
            <person name="De Vos P."/>
        </authorList>
    </citation>
    <scope>NUCLEOTIDE SEQUENCE [LARGE SCALE GENOMIC DNA]</scope>
    <source>
        <strain evidence="12 13">LMG 19488</strain>
    </source>
</reference>
<gene>
    <name evidence="12" type="primary">fliJ</name>
    <name evidence="12" type="ORF">CFK40_12250</name>
</gene>
<keyword evidence="13" id="KW-1185">Reference proteome</keyword>
<dbReference type="GO" id="GO:0044781">
    <property type="term" value="P:bacterial-type flagellum organization"/>
    <property type="evidence" value="ECO:0007669"/>
    <property type="project" value="UniProtKB-KW"/>
</dbReference>
<keyword evidence="10" id="KW-1006">Bacterial flagellum protein export</keyword>
<keyword evidence="11" id="KW-0175">Coiled coil</keyword>
<keyword evidence="12" id="KW-0282">Flagellum</keyword>
<dbReference type="GO" id="GO:0071973">
    <property type="term" value="P:bacterial-type flagellum-dependent cell motility"/>
    <property type="evidence" value="ECO:0007669"/>
    <property type="project" value="InterPro"/>
</dbReference>
<dbReference type="AlphaFoldDB" id="A0A221MDK2"/>
<dbReference type="Proteomes" id="UP000204391">
    <property type="component" value="Chromosome"/>
</dbReference>
<keyword evidence="6" id="KW-0145">Chemotaxis</keyword>
<evidence type="ECO:0000256" key="10">
    <source>
        <dbReference type="ARBA" id="ARBA00023225"/>
    </source>
</evidence>
<dbReference type="GO" id="GO:0009288">
    <property type="term" value="C:bacterial-type flagellum"/>
    <property type="evidence" value="ECO:0007669"/>
    <property type="project" value="InterPro"/>
</dbReference>
<organism evidence="12 13">
    <name type="scientific">Virgibacillus necropolis</name>
    <dbReference type="NCBI Taxonomy" id="163877"/>
    <lineage>
        <taxon>Bacteria</taxon>
        <taxon>Bacillati</taxon>
        <taxon>Bacillota</taxon>
        <taxon>Bacilli</taxon>
        <taxon>Bacillales</taxon>
        <taxon>Bacillaceae</taxon>
        <taxon>Virgibacillus</taxon>
    </lineage>
</organism>
<evidence type="ECO:0000256" key="8">
    <source>
        <dbReference type="ARBA" id="ARBA00022927"/>
    </source>
</evidence>
<evidence type="ECO:0000256" key="2">
    <source>
        <dbReference type="ARBA" id="ARBA00010004"/>
    </source>
</evidence>